<comment type="caution">
    <text evidence="9">The sequence shown here is derived from an EMBL/GenBank/DDBJ whole genome shotgun (WGS) entry which is preliminary data.</text>
</comment>
<feature type="transmembrane region" description="Helical" evidence="7">
    <location>
        <begin position="317"/>
        <end position="338"/>
    </location>
</feature>
<name>A0A1F4VCZ7_UNCKA</name>
<feature type="transmembrane region" description="Helical" evidence="7">
    <location>
        <begin position="344"/>
        <end position="367"/>
    </location>
</feature>
<evidence type="ECO:0000313" key="9">
    <source>
        <dbReference type="EMBL" id="OGC55122.1"/>
    </source>
</evidence>
<dbReference type="PANTHER" id="PTHR43081:SF1">
    <property type="entry name" value="ADENYLATE CYCLASE, TERMINAL-DIFFERENTIATION SPECIFIC"/>
    <property type="match status" value="1"/>
</dbReference>
<dbReference type="InterPro" id="IPR050697">
    <property type="entry name" value="Adenylyl/Guanylyl_Cyclase_3/4"/>
</dbReference>
<dbReference type="GO" id="GO:0004016">
    <property type="term" value="F:adenylate cyclase activity"/>
    <property type="evidence" value="ECO:0007669"/>
    <property type="project" value="UniProtKB-ARBA"/>
</dbReference>
<dbReference type="PROSITE" id="PS50125">
    <property type="entry name" value="GUANYLATE_CYCLASE_2"/>
    <property type="match status" value="1"/>
</dbReference>
<dbReference type="GO" id="GO:0006171">
    <property type="term" value="P:cAMP biosynthetic process"/>
    <property type="evidence" value="ECO:0007669"/>
    <property type="project" value="TreeGrafter"/>
</dbReference>
<evidence type="ECO:0000256" key="2">
    <source>
        <dbReference type="ARBA" id="ARBA00005381"/>
    </source>
</evidence>
<gene>
    <name evidence="9" type="ORF">A3A78_04050</name>
</gene>
<dbReference type="CDD" id="cd07302">
    <property type="entry name" value="CHD"/>
    <property type="match status" value="1"/>
</dbReference>
<dbReference type="SUPFAM" id="SSF55073">
    <property type="entry name" value="Nucleotide cyclase"/>
    <property type="match status" value="1"/>
</dbReference>
<dbReference type="GO" id="GO:0030313">
    <property type="term" value="C:cell envelope"/>
    <property type="evidence" value="ECO:0007669"/>
    <property type="project" value="UniProtKB-SubCell"/>
</dbReference>
<dbReference type="SMART" id="SM00044">
    <property type="entry name" value="CYCc"/>
    <property type="match status" value="1"/>
</dbReference>
<dbReference type="SMART" id="SM01080">
    <property type="entry name" value="CHASE2"/>
    <property type="match status" value="1"/>
</dbReference>
<keyword evidence="6 7" id="KW-0472">Membrane</keyword>
<comment type="subcellular location">
    <subcellularLocation>
        <location evidence="1">Cell envelope</location>
    </subcellularLocation>
</comment>
<feature type="domain" description="Guanylate cyclase" evidence="8">
    <location>
        <begin position="408"/>
        <end position="538"/>
    </location>
</feature>
<dbReference type="InterPro" id="IPR001054">
    <property type="entry name" value="A/G_cyclase"/>
</dbReference>
<dbReference type="Gene3D" id="3.30.70.1230">
    <property type="entry name" value="Nucleotide cyclase"/>
    <property type="match status" value="1"/>
</dbReference>
<dbReference type="Pfam" id="PF05226">
    <property type="entry name" value="CHASE2"/>
    <property type="match status" value="1"/>
</dbReference>
<keyword evidence="5 7" id="KW-1133">Transmembrane helix</keyword>
<dbReference type="Proteomes" id="UP000176504">
    <property type="component" value="Unassembled WGS sequence"/>
</dbReference>
<dbReference type="Pfam" id="PF00211">
    <property type="entry name" value="Guanylate_cyc"/>
    <property type="match status" value="1"/>
</dbReference>
<dbReference type="AlphaFoldDB" id="A0A1F4VCZ7"/>
<evidence type="ECO:0000256" key="1">
    <source>
        <dbReference type="ARBA" id="ARBA00004196"/>
    </source>
</evidence>
<evidence type="ECO:0000259" key="8">
    <source>
        <dbReference type="PROSITE" id="PS50125"/>
    </source>
</evidence>
<dbReference type="InterPro" id="IPR007890">
    <property type="entry name" value="CHASE2"/>
</dbReference>
<feature type="transmembrane region" description="Helical" evidence="7">
    <location>
        <begin position="293"/>
        <end position="310"/>
    </location>
</feature>
<keyword evidence="3" id="KW-1003">Cell membrane</keyword>
<comment type="similarity">
    <text evidence="2">Belongs to the adenylyl cyclase class-3 family.</text>
</comment>
<evidence type="ECO:0000256" key="3">
    <source>
        <dbReference type="ARBA" id="ARBA00022475"/>
    </source>
</evidence>
<accession>A0A1F4VCZ7</accession>
<evidence type="ECO:0000313" key="10">
    <source>
        <dbReference type="Proteomes" id="UP000176504"/>
    </source>
</evidence>
<evidence type="ECO:0000256" key="4">
    <source>
        <dbReference type="ARBA" id="ARBA00022692"/>
    </source>
</evidence>
<evidence type="ECO:0000256" key="5">
    <source>
        <dbReference type="ARBA" id="ARBA00022989"/>
    </source>
</evidence>
<organism evidence="9 10">
    <name type="scientific">candidate division WWE3 bacterium RIFCSPLOWO2_01_FULL_41_18</name>
    <dbReference type="NCBI Taxonomy" id="1802625"/>
    <lineage>
        <taxon>Bacteria</taxon>
        <taxon>Katanobacteria</taxon>
    </lineage>
</organism>
<dbReference type="EMBL" id="MEVI01000003">
    <property type="protein sequence ID" value="OGC55122.1"/>
    <property type="molecule type" value="Genomic_DNA"/>
</dbReference>
<keyword evidence="4 7" id="KW-0812">Transmembrane</keyword>
<proteinExistence type="inferred from homology"/>
<dbReference type="PANTHER" id="PTHR43081">
    <property type="entry name" value="ADENYLATE CYCLASE, TERMINAL-DIFFERENTIATION SPECIFIC-RELATED"/>
    <property type="match status" value="1"/>
</dbReference>
<dbReference type="FunFam" id="3.30.70.1230:FF:000016">
    <property type="entry name" value="Adenylate/guanylate cyclase domain-containing protein"/>
    <property type="match status" value="1"/>
</dbReference>
<evidence type="ECO:0000256" key="6">
    <source>
        <dbReference type="ARBA" id="ARBA00023136"/>
    </source>
</evidence>
<dbReference type="InterPro" id="IPR029787">
    <property type="entry name" value="Nucleotide_cyclase"/>
</dbReference>
<evidence type="ECO:0000256" key="7">
    <source>
        <dbReference type="SAM" id="Phobius"/>
    </source>
</evidence>
<protein>
    <recommendedName>
        <fullName evidence="8">Guanylate cyclase domain-containing protein</fullName>
    </recommendedName>
</protein>
<sequence>MNLFKRLFSDYNFTQSLRFYLFALLLLALFSLFLRIPYFSEINTLFLDRLQGSIRPRDEILIVGIDDKSLSEIGAWPWGRDVFAKAFDFLIETKPKVVGVDVLFLEKREKDEVFSEKLKNINFPLVLASKLVDEDVLKSIFAGGEIESGYINFEEDSDGKIRRIGSTRKVGDLCEPSFAFKIVKEYLSSREQDKCGNLVRLDRSKVYKNDLKFNYTDLRFKTVSFSDLYNGKIEKGALSGKIVLVGSTAVDLKSNLNDNFTDVFGRRIPGIEVHANVVNSFLQGRFQEDLSPWVLYPLVLLFSFLLLFLFRRIKKDLLEFVIFLGLLLVVNLIGLFVFDFGVSFPFVQINILFAVVYVYFIAYKYLVESREKRFIQKAFAQYVNPPLLKKLVEHHEALKLGGEQKVMTVLFSDIRGFTTLSEKMTPEELINLVNDYLDNMCEVILSNNGTIDKFIGDAIMAFWNAPLDDFLHQMNAVKTAVRMDEKLKKLSTEDERFSDLHIGVGLNTGTMVVGNVGSRRRFDYTVLGDNVNLGSRLEGLTKKYGVSVIVSESVLEGISADGEVIFRMLDEVIVKGKSKPVKIYQPLLKNEENEKLKKVFEEAFSYYQKGDFKKAEELFGSVNSDPASHKMIERISEIKDLKDWNGVWTWLEK</sequence>
<reference evidence="9 10" key="1">
    <citation type="journal article" date="2016" name="Nat. Commun.">
        <title>Thousands of microbial genomes shed light on interconnected biogeochemical processes in an aquifer system.</title>
        <authorList>
            <person name="Anantharaman K."/>
            <person name="Brown C.T."/>
            <person name="Hug L.A."/>
            <person name="Sharon I."/>
            <person name="Castelle C.J."/>
            <person name="Probst A.J."/>
            <person name="Thomas B.C."/>
            <person name="Singh A."/>
            <person name="Wilkins M.J."/>
            <person name="Karaoz U."/>
            <person name="Brodie E.L."/>
            <person name="Williams K.H."/>
            <person name="Hubbard S.S."/>
            <person name="Banfield J.F."/>
        </authorList>
    </citation>
    <scope>NUCLEOTIDE SEQUENCE [LARGE SCALE GENOMIC DNA]</scope>
</reference>
<dbReference type="GO" id="GO:0035556">
    <property type="term" value="P:intracellular signal transduction"/>
    <property type="evidence" value="ECO:0007669"/>
    <property type="project" value="InterPro"/>
</dbReference>